<dbReference type="PROSITE" id="PS50893">
    <property type="entry name" value="ABC_TRANSPORTER_2"/>
    <property type="match status" value="2"/>
</dbReference>
<dbReference type="SMART" id="SM00382">
    <property type="entry name" value="AAA"/>
    <property type="match status" value="2"/>
</dbReference>
<comment type="caution">
    <text evidence="7">The sequence shown here is derived from an EMBL/GenBank/DDBJ whole genome shotgun (WGS) entry which is preliminary data.</text>
</comment>
<dbReference type="PROSITE" id="PS00211">
    <property type="entry name" value="ABC_TRANSPORTER_1"/>
    <property type="match status" value="1"/>
</dbReference>
<evidence type="ECO:0000256" key="4">
    <source>
        <dbReference type="ARBA" id="ARBA00022840"/>
    </source>
</evidence>
<dbReference type="AlphaFoldDB" id="A0A4Q7MKE7"/>
<dbReference type="InterPro" id="IPR017871">
    <property type="entry name" value="ABC_transporter-like_CS"/>
</dbReference>
<dbReference type="InterPro" id="IPR027417">
    <property type="entry name" value="P-loop_NTPase"/>
</dbReference>
<keyword evidence="2" id="KW-0677">Repeat</keyword>
<dbReference type="Pfam" id="PF00005">
    <property type="entry name" value="ABC_tran"/>
    <property type="match status" value="2"/>
</dbReference>
<feature type="compositionally biased region" description="Basic and acidic residues" evidence="5">
    <location>
        <begin position="257"/>
        <end position="274"/>
    </location>
</feature>
<feature type="region of interest" description="Disordered" evidence="5">
    <location>
        <begin position="257"/>
        <end position="305"/>
    </location>
</feature>
<dbReference type="GO" id="GO:0016887">
    <property type="term" value="F:ATP hydrolysis activity"/>
    <property type="evidence" value="ECO:0007669"/>
    <property type="project" value="InterPro"/>
</dbReference>
<evidence type="ECO:0000313" key="7">
    <source>
        <dbReference type="EMBL" id="RZS67232.1"/>
    </source>
</evidence>
<dbReference type="EMBL" id="SGWZ01000004">
    <property type="protein sequence ID" value="RZS67232.1"/>
    <property type="molecule type" value="Genomic_DNA"/>
</dbReference>
<accession>A0A4Q7MKE7</accession>
<keyword evidence="1" id="KW-1003">Cell membrane</keyword>
<sequence length="545" mass="59659">MTSPCTHSYTGPYLALEGVSYVLPDGRTLFSGLSEHFDRRATGLVGRNGIGKSVLARLLSGQLQPSAGRCVMSGKVHYLAQQLLPAPEATVAGLTGVQARLDALARIEAGSSATADFEILGDAWDIRQRLHDELARSGLGYLDETVAVSRLSGGEAMRLALIGAMLSEADFLVLDEPTNHLDGHTRQVLLEQLQRWPRGLLVLSHDRRLLDTMDRIVELSSLGVRSYGGNYTFYAQCKARERENAIERLEQRKLERQRDEQMLREQRERQEKRQARGNRQGREANQAKILLDRQKERSQGSAGKLRRWQAEASELAARRVIEAAREVAEEAEIVMHAPVGASHAPRCVATLEEVVLPYVQGAAGRLSLQVAGQQRIGVVGPNGCGKSTLLKVLAGLLAPVAGRCHVSVPAVYLDQGLADLAPERSVLVQMRELNRSLPEGELRMRLAHLGLDAQAVIRPSGRLSGGERLKAALARVMYADVPPQLLLLDEPNNHLDLPSIQALESLLQAYAGALVVVSHDEAFLDQLGLTDRLLATGQGWHLQAW</sequence>
<dbReference type="CDD" id="cd03221">
    <property type="entry name" value="ABCF_EF-3"/>
    <property type="match status" value="1"/>
</dbReference>
<evidence type="ECO:0000256" key="2">
    <source>
        <dbReference type="ARBA" id="ARBA00022737"/>
    </source>
</evidence>
<feature type="domain" description="ABC transporter" evidence="6">
    <location>
        <begin position="348"/>
        <end position="545"/>
    </location>
</feature>
<organism evidence="7 8">
    <name type="scientific">Kerstersia gyiorum</name>
    <dbReference type="NCBI Taxonomy" id="206506"/>
    <lineage>
        <taxon>Bacteria</taxon>
        <taxon>Pseudomonadati</taxon>
        <taxon>Pseudomonadota</taxon>
        <taxon>Betaproteobacteria</taxon>
        <taxon>Burkholderiales</taxon>
        <taxon>Alcaligenaceae</taxon>
        <taxon>Kerstersia</taxon>
    </lineage>
</organism>
<proteinExistence type="predicted"/>
<keyword evidence="4" id="KW-0067">ATP-binding</keyword>
<name>A0A4Q7MKE7_9BURK</name>
<dbReference type="PANTHER" id="PTHR19211:SF6">
    <property type="entry name" value="BLL7188 PROTEIN"/>
    <property type="match status" value="1"/>
</dbReference>
<feature type="domain" description="ABC transporter" evidence="6">
    <location>
        <begin position="1"/>
        <end position="246"/>
    </location>
</feature>
<keyword evidence="3" id="KW-0547">Nucleotide-binding</keyword>
<evidence type="ECO:0000313" key="8">
    <source>
        <dbReference type="Proteomes" id="UP000292039"/>
    </source>
</evidence>
<dbReference type="FunFam" id="3.40.50.300:FF:001320">
    <property type="entry name" value="Heme ABC transporter ATP-binding protein"/>
    <property type="match status" value="1"/>
</dbReference>
<dbReference type="SUPFAM" id="SSF52540">
    <property type="entry name" value="P-loop containing nucleoside triphosphate hydrolases"/>
    <property type="match status" value="2"/>
</dbReference>
<dbReference type="GO" id="GO:0005524">
    <property type="term" value="F:ATP binding"/>
    <property type="evidence" value="ECO:0007669"/>
    <property type="project" value="UniProtKB-KW"/>
</dbReference>
<evidence type="ECO:0000256" key="5">
    <source>
        <dbReference type="SAM" id="MobiDB-lite"/>
    </source>
</evidence>
<dbReference type="Proteomes" id="UP000292039">
    <property type="component" value="Unassembled WGS sequence"/>
</dbReference>
<protein>
    <submittedName>
        <fullName evidence="7">ATPase subunit of ABC transporter with duplicated ATPase domains</fullName>
    </submittedName>
</protein>
<dbReference type="InterPro" id="IPR050611">
    <property type="entry name" value="ABCF"/>
</dbReference>
<reference evidence="7 8" key="1">
    <citation type="submission" date="2019-02" db="EMBL/GenBank/DDBJ databases">
        <title>Genomic Encyclopedia of Type Strains, Phase IV (KMG-IV): sequencing the most valuable type-strain genomes for metagenomic binning, comparative biology and taxonomic classification.</title>
        <authorList>
            <person name="Goeker M."/>
        </authorList>
    </citation>
    <scope>NUCLEOTIDE SEQUENCE [LARGE SCALE GENOMIC DNA]</scope>
    <source>
        <strain evidence="7 8">DSM 16618</strain>
    </source>
</reference>
<dbReference type="InterPro" id="IPR003439">
    <property type="entry name" value="ABC_transporter-like_ATP-bd"/>
</dbReference>
<dbReference type="Gene3D" id="3.40.50.300">
    <property type="entry name" value="P-loop containing nucleotide triphosphate hydrolases"/>
    <property type="match status" value="2"/>
</dbReference>
<evidence type="ECO:0000256" key="1">
    <source>
        <dbReference type="ARBA" id="ARBA00022475"/>
    </source>
</evidence>
<keyword evidence="1" id="KW-0472">Membrane</keyword>
<gene>
    <name evidence="7" type="ORF">EV679_2445</name>
</gene>
<evidence type="ECO:0000259" key="6">
    <source>
        <dbReference type="PROSITE" id="PS50893"/>
    </source>
</evidence>
<dbReference type="InterPro" id="IPR003593">
    <property type="entry name" value="AAA+_ATPase"/>
</dbReference>
<evidence type="ECO:0000256" key="3">
    <source>
        <dbReference type="ARBA" id="ARBA00022741"/>
    </source>
</evidence>
<dbReference type="RefSeq" id="WP_130487362.1">
    <property type="nucleotide sequence ID" value="NZ_CBCSEB010000008.1"/>
</dbReference>
<dbReference type="PANTHER" id="PTHR19211">
    <property type="entry name" value="ATP-BINDING TRANSPORT PROTEIN-RELATED"/>
    <property type="match status" value="1"/>
</dbReference>